<dbReference type="OrthoDB" id="2019724at2759"/>
<evidence type="ECO:0000256" key="1">
    <source>
        <dbReference type="SAM" id="MobiDB-lite"/>
    </source>
</evidence>
<dbReference type="FunCoup" id="A0A2V0NSH3">
    <property type="interactions" value="451"/>
</dbReference>
<dbReference type="InParanoid" id="A0A2V0NSH3"/>
<dbReference type="AlphaFoldDB" id="A0A2V0NSH3"/>
<name>A0A2V0NSH3_9CHLO</name>
<dbReference type="SUPFAM" id="SSF53254">
    <property type="entry name" value="Phosphoglycerate mutase-like"/>
    <property type="match status" value="1"/>
</dbReference>
<dbReference type="InterPro" id="IPR013078">
    <property type="entry name" value="His_Pase_superF_clade-1"/>
</dbReference>
<feature type="region of interest" description="Disordered" evidence="1">
    <location>
        <begin position="1"/>
        <end position="61"/>
    </location>
</feature>
<dbReference type="Proteomes" id="UP000247498">
    <property type="component" value="Unassembled WGS sequence"/>
</dbReference>
<feature type="region of interest" description="Disordered" evidence="1">
    <location>
        <begin position="91"/>
        <end position="176"/>
    </location>
</feature>
<feature type="compositionally biased region" description="Low complexity" evidence="1">
    <location>
        <begin position="27"/>
        <end position="37"/>
    </location>
</feature>
<dbReference type="PANTHER" id="PTHR47623:SF1">
    <property type="entry name" value="OS09G0287300 PROTEIN"/>
    <property type="match status" value="1"/>
</dbReference>
<dbReference type="Gene3D" id="3.40.50.1240">
    <property type="entry name" value="Phosphoglycerate mutase-like"/>
    <property type="match status" value="1"/>
</dbReference>
<feature type="compositionally biased region" description="Basic and acidic residues" evidence="1">
    <location>
        <begin position="153"/>
        <end position="176"/>
    </location>
</feature>
<organism evidence="2 3">
    <name type="scientific">Raphidocelis subcapitata</name>
    <dbReference type="NCBI Taxonomy" id="307507"/>
    <lineage>
        <taxon>Eukaryota</taxon>
        <taxon>Viridiplantae</taxon>
        <taxon>Chlorophyta</taxon>
        <taxon>core chlorophytes</taxon>
        <taxon>Chlorophyceae</taxon>
        <taxon>CS clade</taxon>
        <taxon>Sphaeropleales</taxon>
        <taxon>Selenastraceae</taxon>
        <taxon>Raphidocelis</taxon>
    </lineage>
</organism>
<feature type="compositionally biased region" description="Low complexity" evidence="1">
    <location>
        <begin position="117"/>
        <end position="128"/>
    </location>
</feature>
<dbReference type="Pfam" id="PF00300">
    <property type="entry name" value="His_Phos_1"/>
    <property type="match status" value="1"/>
</dbReference>
<reference evidence="2 3" key="1">
    <citation type="journal article" date="2018" name="Sci. Rep.">
        <title>Raphidocelis subcapitata (=Pseudokirchneriella subcapitata) provides an insight into genome evolution and environmental adaptations in the Sphaeropleales.</title>
        <authorList>
            <person name="Suzuki S."/>
            <person name="Yamaguchi H."/>
            <person name="Nakajima N."/>
            <person name="Kawachi M."/>
        </authorList>
    </citation>
    <scope>NUCLEOTIDE SEQUENCE [LARGE SCALE GENOMIC DNA]</scope>
    <source>
        <strain evidence="2 3">NIES-35</strain>
    </source>
</reference>
<evidence type="ECO:0000313" key="3">
    <source>
        <dbReference type="Proteomes" id="UP000247498"/>
    </source>
</evidence>
<protein>
    <submittedName>
        <fullName evidence="2">Phosphoglycerate mutase</fullName>
    </submittedName>
</protein>
<dbReference type="STRING" id="307507.A0A2V0NSH3"/>
<feature type="compositionally biased region" description="Pro residues" evidence="1">
    <location>
        <begin position="107"/>
        <end position="116"/>
    </location>
</feature>
<comment type="caution">
    <text evidence="2">The sequence shown here is derived from an EMBL/GenBank/DDBJ whole genome shotgun (WGS) entry which is preliminary data.</text>
</comment>
<evidence type="ECO:0000313" key="2">
    <source>
        <dbReference type="EMBL" id="GBF87877.1"/>
    </source>
</evidence>
<feature type="compositionally biased region" description="Low complexity" evidence="1">
    <location>
        <begin position="49"/>
        <end position="61"/>
    </location>
</feature>
<dbReference type="PANTHER" id="PTHR47623">
    <property type="entry name" value="OS09G0287300 PROTEIN"/>
    <property type="match status" value="1"/>
</dbReference>
<dbReference type="InterPro" id="IPR029033">
    <property type="entry name" value="His_PPase_superfam"/>
</dbReference>
<accession>A0A2V0NSH3</accession>
<keyword evidence="3" id="KW-1185">Reference proteome</keyword>
<proteinExistence type="predicted"/>
<sequence>MRPAGSSALSRGACAAGPSHRCSTPSAAAGGAAAWAQRQRRRQQHHHPLQQQQQQHRAALRGAFADPPCVAASFAGAGGCSGALPAGARPSLAAAPAAPRRSRGPPRAAPPPPPPAATGSSAASTPTLDSQPPGGPPGGGEGRPPVRRIILLRHADSEASAATRDHERPISDHGRGEAARIAQRLREIGWAPDLIIASNSRRTKMTLDVMAEADAALCDVDAHYLGSLYTVAALDGQTRTHLEEVIRGVACDTANFCVMCVGHNKGWEEAASSFARQAVRLHTASAALFEAAARTWQDATAPEVEWRLVQIITP</sequence>
<dbReference type="CDD" id="cd07040">
    <property type="entry name" value="HP"/>
    <property type="match status" value="1"/>
</dbReference>
<feature type="compositionally biased region" description="Basic residues" evidence="1">
    <location>
        <begin position="38"/>
        <end position="48"/>
    </location>
</feature>
<dbReference type="EMBL" id="BDRX01000002">
    <property type="protein sequence ID" value="GBF87877.1"/>
    <property type="molecule type" value="Genomic_DNA"/>
</dbReference>
<gene>
    <name evidence="2" type="ORF">Rsub_00589</name>
</gene>